<reference evidence="1" key="1">
    <citation type="submission" date="2023-03" db="EMBL/GenBank/DDBJ databases">
        <title>Massive genome expansion in bonnet fungi (Mycena s.s.) driven by repeated elements and novel gene families across ecological guilds.</title>
        <authorList>
            <consortium name="Lawrence Berkeley National Laboratory"/>
            <person name="Harder C.B."/>
            <person name="Miyauchi S."/>
            <person name="Viragh M."/>
            <person name="Kuo A."/>
            <person name="Thoen E."/>
            <person name="Andreopoulos B."/>
            <person name="Lu D."/>
            <person name="Skrede I."/>
            <person name="Drula E."/>
            <person name="Henrissat B."/>
            <person name="Morin E."/>
            <person name="Kohler A."/>
            <person name="Barry K."/>
            <person name="LaButti K."/>
            <person name="Morin E."/>
            <person name="Salamov A."/>
            <person name="Lipzen A."/>
            <person name="Mereny Z."/>
            <person name="Hegedus B."/>
            <person name="Baldrian P."/>
            <person name="Stursova M."/>
            <person name="Weitz H."/>
            <person name="Taylor A."/>
            <person name="Grigoriev I.V."/>
            <person name="Nagy L.G."/>
            <person name="Martin F."/>
            <person name="Kauserud H."/>
        </authorList>
    </citation>
    <scope>NUCLEOTIDE SEQUENCE</scope>
    <source>
        <strain evidence="1">CBHHK188m</strain>
    </source>
</reference>
<accession>A0AAD7NQ91</accession>
<gene>
    <name evidence="1" type="ORF">DFH07DRAFT_237456</name>
</gene>
<comment type="caution">
    <text evidence="1">The sequence shown here is derived from an EMBL/GenBank/DDBJ whole genome shotgun (WGS) entry which is preliminary data.</text>
</comment>
<dbReference type="Proteomes" id="UP001215280">
    <property type="component" value="Unassembled WGS sequence"/>
</dbReference>
<protein>
    <recommendedName>
        <fullName evidence="3">F-box domain-containing protein</fullName>
    </recommendedName>
</protein>
<name>A0AAD7NQ91_9AGAR</name>
<sequence>MPPRTRVRPSQLKPNPGRSIVRLPQELIDAIIDEFDITLKDESDYRAYPDRKTLRSCALVAHTFVRPSQRKLFSTVNLWSGPLIYDSPPDERIRQFSKLLSSKPHIAHYVQNLLLSYRSARSHSVDHILSALPKLKRLCLYAHGDRNRSDCCPLPQPRDAFLQAFSIPSLRCLELRNLKFADASELDSILGNSVGLKELMLRKIQFANDSSRASTPGPSRVVLHCLEVFEVEATHVEALLAAFTAVDVTHLRSISCDGYSISLLQTNTLSLREFTLAIKWRLGQTHIPA</sequence>
<evidence type="ECO:0000313" key="1">
    <source>
        <dbReference type="EMBL" id="KAJ7770973.1"/>
    </source>
</evidence>
<keyword evidence="2" id="KW-1185">Reference proteome</keyword>
<evidence type="ECO:0000313" key="2">
    <source>
        <dbReference type="Proteomes" id="UP001215280"/>
    </source>
</evidence>
<dbReference type="AlphaFoldDB" id="A0AAD7NQ91"/>
<evidence type="ECO:0008006" key="3">
    <source>
        <dbReference type="Google" id="ProtNLM"/>
    </source>
</evidence>
<proteinExistence type="predicted"/>
<dbReference type="EMBL" id="JARJLG010000022">
    <property type="protein sequence ID" value="KAJ7770973.1"/>
    <property type="molecule type" value="Genomic_DNA"/>
</dbReference>
<organism evidence="1 2">
    <name type="scientific">Mycena maculata</name>
    <dbReference type="NCBI Taxonomy" id="230809"/>
    <lineage>
        <taxon>Eukaryota</taxon>
        <taxon>Fungi</taxon>
        <taxon>Dikarya</taxon>
        <taxon>Basidiomycota</taxon>
        <taxon>Agaricomycotina</taxon>
        <taxon>Agaricomycetes</taxon>
        <taxon>Agaricomycetidae</taxon>
        <taxon>Agaricales</taxon>
        <taxon>Marasmiineae</taxon>
        <taxon>Mycenaceae</taxon>
        <taxon>Mycena</taxon>
    </lineage>
</organism>